<dbReference type="Pfam" id="PF20803">
    <property type="entry name" value="PaaX_M"/>
    <property type="match status" value="1"/>
</dbReference>
<accession>A0A1G2P695</accession>
<dbReference type="Proteomes" id="UP000176355">
    <property type="component" value="Unassembled WGS sequence"/>
</dbReference>
<dbReference type="EMBL" id="MHSL01000028">
    <property type="protein sequence ID" value="OHA43239.1"/>
    <property type="molecule type" value="Genomic_DNA"/>
</dbReference>
<keyword evidence="1" id="KW-1133">Transmembrane helix</keyword>
<feature type="domain" description="Transcriptional repressor PaaX-like central Cas2-like" evidence="2">
    <location>
        <begin position="119"/>
        <end position="190"/>
    </location>
</feature>
<proteinExistence type="predicted"/>
<protein>
    <recommendedName>
        <fullName evidence="2">Transcriptional repressor PaaX-like central Cas2-like domain-containing protein</fullName>
    </recommendedName>
</protein>
<evidence type="ECO:0000313" key="4">
    <source>
        <dbReference type="Proteomes" id="UP000176355"/>
    </source>
</evidence>
<evidence type="ECO:0000313" key="3">
    <source>
        <dbReference type="EMBL" id="OHA43239.1"/>
    </source>
</evidence>
<organism evidence="3 4">
    <name type="scientific">Candidatus Taylorbacteria bacterium RIFCSPLOWO2_12_FULL_44_15c</name>
    <dbReference type="NCBI Taxonomy" id="1802333"/>
    <lineage>
        <taxon>Bacteria</taxon>
        <taxon>Candidatus Tayloriibacteriota</taxon>
    </lineage>
</organism>
<evidence type="ECO:0000256" key="1">
    <source>
        <dbReference type="SAM" id="Phobius"/>
    </source>
</evidence>
<dbReference type="AlphaFoldDB" id="A0A1G2P695"/>
<keyword evidence="1" id="KW-0472">Membrane</keyword>
<reference evidence="3 4" key="1">
    <citation type="journal article" date="2016" name="Nat. Commun.">
        <title>Thousands of microbial genomes shed light on interconnected biogeochemical processes in an aquifer system.</title>
        <authorList>
            <person name="Anantharaman K."/>
            <person name="Brown C.T."/>
            <person name="Hug L.A."/>
            <person name="Sharon I."/>
            <person name="Castelle C.J."/>
            <person name="Probst A.J."/>
            <person name="Thomas B.C."/>
            <person name="Singh A."/>
            <person name="Wilkins M.J."/>
            <person name="Karaoz U."/>
            <person name="Brodie E.L."/>
            <person name="Williams K.H."/>
            <person name="Hubbard S.S."/>
            <person name="Banfield J.F."/>
        </authorList>
    </citation>
    <scope>NUCLEOTIDE SEQUENCE [LARGE SCALE GENOMIC DNA]</scope>
</reference>
<evidence type="ECO:0000259" key="2">
    <source>
        <dbReference type="Pfam" id="PF20803"/>
    </source>
</evidence>
<comment type="caution">
    <text evidence="3">The sequence shown here is derived from an EMBL/GenBank/DDBJ whole genome shotgun (WGS) entry which is preliminary data.</text>
</comment>
<gene>
    <name evidence="3" type="ORF">A3G03_00770</name>
</gene>
<keyword evidence="1" id="KW-0812">Transmembrane</keyword>
<feature type="transmembrane region" description="Helical" evidence="1">
    <location>
        <begin position="32"/>
        <end position="57"/>
    </location>
</feature>
<dbReference type="InterPro" id="IPR048846">
    <property type="entry name" value="PaaX-like_central"/>
</dbReference>
<sequence>MRNNTTDELLRDSISNLKKFINSENGKIKLTVMILLALATGLAFHYEPTLLSVFLFLKKYLPDSYSQKQIRYAFYGIKKRKLVHIVKNSNRESNIVLTNRGKREIKSFSIDTVNIIKPTKWDNKWRILIFDIPIRFRKGRDGLRWKIKELGFCQLQKSVWVYPYPCEKEISMVTDFFGVRKYAELILTDHLFSEIKLKKHFGLS</sequence>
<dbReference type="Gene3D" id="3.30.70.2650">
    <property type="match status" value="1"/>
</dbReference>
<name>A0A1G2P695_9BACT</name>